<dbReference type="RefSeq" id="WP_144969660.1">
    <property type="nucleotide sequence ID" value="NZ_CP036289.1"/>
</dbReference>
<dbReference type="SUPFAM" id="SSF56219">
    <property type="entry name" value="DNase I-like"/>
    <property type="match status" value="1"/>
</dbReference>
<dbReference type="GO" id="GO:0004519">
    <property type="term" value="F:endonuclease activity"/>
    <property type="evidence" value="ECO:0007669"/>
    <property type="project" value="UniProtKB-KW"/>
</dbReference>
<accession>A0A518C1L3</accession>
<protein>
    <submittedName>
        <fullName evidence="4">Endonuclease/Exonuclease/phosphatase family protein</fullName>
    </submittedName>
</protein>
<feature type="chain" id="PRO_5022057512" evidence="2">
    <location>
        <begin position="23"/>
        <end position="327"/>
    </location>
</feature>
<dbReference type="InterPro" id="IPR036691">
    <property type="entry name" value="Endo/exonu/phosph_ase_sf"/>
</dbReference>
<dbReference type="Proteomes" id="UP000318626">
    <property type="component" value="Chromosome"/>
</dbReference>
<organism evidence="4 5">
    <name type="scientific">Bremerella volcania</name>
    <dbReference type="NCBI Taxonomy" id="2527984"/>
    <lineage>
        <taxon>Bacteria</taxon>
        <taxon>Pseudomonadati</taxon>
        <taxon>Planctomycetota</taxon>
        <taxon>Planctomycetia</taxon>
        <taxon>Pirellulales</taxon>
        <taxon>Pirellulaceae</taxon>
        <taxon>Bremerella</taxon>
    </lineage>
</organism>
<evidence type="ECO:0000259" key="3">
    <source>
        <dbReference type="Pfam" id="PF03372"/>
    </source>
</evidence>
<dbReference type="KEGG" id="bvo:Pan97_00740"/>
<dbReference type="EMBL" id="CP036289">
    <property type="protein sequence ID" value="QDU73107.1"/>
    <property type="molecule type" value="Genomic_DNA"/>
</dbReference>
<feature type="domain" description="Endonuclease/exonuclease/phosphatase" evidence="3">
    <location>
        <begin position="32"/>
        <end position="248"/>
    </location>
</feature>
<proteinExistence type="predicted"/>
<keyword evidence="4" id="KW-0540">Nuclease</keyword>
<dbReference type="GO" id="GO:0004527">
    <property type="term" value="F:exonuclease activity"/>
    <property type="evidence" value="ECO:0007669"/>
    <property type="project" value="UniProtKB-KW"/>
</dbReference>
<keyword evidence="4" id="KW-0269">Exonuclease</keyword>
<sequence precursor="true">MRRMTLMPLLVFCLFSFNLVHAEDIQMTVIGWNLESGDSDAATLAAQAADKGPVDIWGFSELEDQDFLDTILEKLEAEHGIDYEDVISTNAGKDKLGIVYNAQRLELVSSHQENSLQLGNPGLRPVLVAKFKGKATGTEFLVMVNHLKAQRDPNSTSKRTRQSEMLNDLAEAETLPVICLGDFNHFYEIGSADGNSPSFDATIEDGVFQWLEPSNPVPTHNFPGSTVMLDFIYVANPLAGWDGDCVILEREGNVAVTSPTFPNVPGSSFTDDGKSTDHRPIKATFVFNEATMRDSAEQLRDRISILRSLLEDMEAQLKAIEENLEEE</sequence>
<dbReference type="Pfam" id="PF03372">
    <property type="entry name" value="Exo_endo_phos"/>
    <property type="match status" value="1"/>
</dbReference>
<dbReference type="InterPro" id="IPR005135">
    <property type="entry name" value="Endo/exonuclease/phosphatase"/>
</dbReference>
<name>A0A518C1L3_9BACT</name>
<keyword evidence="4" id="KW-0255">Endonuclease</keyword>
<reference evidence="5" key="1">
    <citation type="submission" date="2019-02" db="EMBL/GenBank/DDBJ databases">
        <title>Deep-cultivation of Planctomycetes and their phenomic and genomic characterization uncovers novel biology.</title>
        <authorList>
            <person name="Wiegand S."/>
            <person name="Jogler M."/>
            <person name="Boedeker C."/>
            <person name="Pinto D."/>
            <person name="Vollmers J."/>
            <person name="Rivas-Marin E."/>
            <person name="Kohn T."/>
            <person name="Peeters S.H."/>
            <person name="Heuer A."/>
            <person name="Rast P."/>
            <person name="Oberbeckmann S."/>
            <person name="Bunk B."/>
            <person name="Jeske O."/>
            <person name="Meyerdierks A."/>
            <person name="Storesund J.E."/>
            <person name="Kallscheuer N."/>
            <person name="Luecker S."/>
            <person name="Lage O.M."/>
            <person name="Pohl T."/>
            <person name="Merkel B.J."/>
            <person name="Hornburger P."/>
            <person name="Mueller R.-W."/>
            <person name="Bruemmer F."/>
            <person name="Labrenz M."/>
            <person name="Spormann A.M."/>
            <person name="Op den Camp H."/>
            <person name="Overmann J."/>
            <person name="Amann R."/>
            <person name="Jetten M.S.M."/>
            <person name="Mascher T."/>
            <person name="Medema M.H."/>
            <person name="Devos D.P."/>
            <person name="Kaster A.-K."/>
            <person name="Ovreas L."/>
            <person name="Rohde M."/>
            <person name="Galperin M.Y."/>
            <person name="Jogler C."/>
        </authorList>
    </citation>
    <scope>NUCLEOTIDE SEQUENCE [LARGE SCALE GENOMIC DNA]</scope>
    <source>
        <strain evidence="5">Pan97</strain>
    </source>
</reference>
<gene>
    <name evidence="4" type="ORF">Pan97_00740</name>
</gene>
<keyword evidence="2" id="KW-0732">Signal</keyword>
<feature type="signal peptide" evidence="2">
    <location>
        <begin position="1"/>
        <end position="22"/>
    </location>
</feature>
<evidence type="ECO:0000313" key="4">
    <source>
        <dbReference type="EMBL" id="QDU73107.1"/>
    </source>
</evidence>
<feature type="coiled-coil region" evidence="1">
    <location>
        <begin position="296"/>
        <end position="327"/>
    </location>
</feature>
<dbReference type="OrthoDB" id="9802724at2"/>
<keyword evidence="5" id="KW-1185">Reference proteome</keyword>
<evidence type="ECO:0000256" key="1">
    <source>
        <dbReference type="SAM" id="Coils"/>
    </source>
</evidence>
<evidence type="ECO:0000313" key="5">
    <source>
        <dbReference type="Proteomes" id="UP000318626"/>
    </source>
</evidence>
<dbReference type="AlphaFoldDB" id="A0A518C1L3"/>
<evidence type="ECO:0000256" key="2">
    <source>
        <dbReference type="SAM" id="SignalP"/>
    </source>
</evidence>
<keyword evidence="4" id="KW-0378">Hydrolase</keyword>
<keyword evidence="1" id="KW-0175">Coiled coil</keyword>
<dbReference type="Gene3D" id="3.60.10.10">
    <property type="entry name" value="Endonuclease/exonuclease/phosphatase"/>
    <property type="match status" value="1"/>
</dbReference>